<reference evidence="1 2" key="1">
    <citation type="submission" date="2016-10" db="EMBL/GenBank/DDBJ databases">
        <authorList>
            <person name="Varghese N."/>
            <person name="Submissions S."/>
        </authorList>
    </citation>
    <scope>NUCLEOTIDE SEQUENCE [LARGE SCALE GENOMIC DNA]</scope>
    <source>
        <strain evidence="1 2">DSM 21822</strain>
    </source>
</reference>
<evidence type="ECO:0000313" key="1">
    <source>
        <dbReference type="EMBL" id="SFK37467.1"/>
    </source>
</evidence>
<keyword evidence="2" id="KW-1185">Reference proteome</keyword>
<organism evidence="1 2">
    <name type="scientific">Neomesorhizobium albiziae</name>
    <dbReference type="NCBI Taxonomy" id="335020"/>
    <lineage>
        <taxon>Bacteria</taxon>
        <taxon>Pseudomonadati</taxon>
        <taxon>Pseudomonadota</taxon>
        <taxon>Alphaproteobacteria</taxon>
        <taxon>Hyphomicrobiales</taxon>
        <taxon>Phyllobacteriaceae</taxon>
        <taxon>Neomesorhizobium</taxon>
    </lineage>
</organism>
<name>A0A1I3Z035_9HYPH</name>
<sequence>MAEVTNELMYELLKRMHHEISETRQDIGELKREVNVIRGHIVAIQTDIHNVYGILARHDDRLDRIEQRLELRELAELQRPFDPKS</sequence>
<accession>A0A1I3Z035</accession>
<dbReference type="OrthoDB" id="8371972at2"/>
<proteinExistence type="predicted"/>
<gene>
    <name evidence="1" type="ORF">SAMN04488498_105287</name>
</gene>
<dbReference type="RefSeq" id="WP_149760295.1">
    <property type="nucleotide sequence ID" value="NZ_BSPE01000056.1"/>
</dbReference>
<evidence type="ECO:0000313" key="2">
    <source>
        <dbReference type="Proteomes" id="UP000323300"/>
    </source>
</evidence>
<dbReference type="AlphaFoldDB" id="A0A1I3Z035"/>
<dbReference type="EMBL" id="FOSL01000005">
    <property type="protein sequence ID" value="SFK37467.1"/>
    <property type="molecule type" value="Genomic_DNA"/>
</dbReference>
<dbReference type="Proteomes" id="UP000323300">
    <property type="component" value="Unassembled WGS sequence"/>
</dbReference>
<protein>
    <submittedName>
        <fullName evidence="1">Uncharacterized protein</fullName>
    </submittedName>
</protein>